<dbReference type="InterPro" id="IPR001173">
    <property type="entry name" value="Glyco_trans_2-like"/>
</dbReference>
<dbReference type="PANTHER" id="PTHR43685:SF2">
    <property type="entry name" value="GLYCOSYLTRANSFERASE 2-LIKE DOMAIN-CONTAINING PROTEIN"/>
    <property type="match status" value="1"/>
</dbReference>
<organism evidence="2 3">
    <name type="scientific">Algoriphagus zhangzhouensis</name>
    <dbReference type="NCBI Taxonomy" id="1073327"/>
    <lineage>
        <taxon>Bacteria</taxon>
        <taxon>Pseudomonadati</taxon>
        <taxon>Bacteroidota</taxon>
        <taxon>Cytophagia</taxon>
        <taxon>Cytophagales</taxon>
        <taxon>Cyclobacteriaceae</taxon>
        <taxon>Algoriphagus</taxon>
    </lineage>
</organism>
<dbReference type="GO" id="GO:0016740">
    <property type="term" value="F:transferase activity"/>
    <property type="evidence" value="ECO:0007669"/>
    <property type="project" value="UniProtKB-KW"/>
</dbReference>
<dbReference type="CDD" id="cd00761">
    <property type="entry name" value="Glyco_tranf_GTA_type"/>
    <property type="match status" value="1"/>
</dbReference>
<evidence type="ECO:0000313" key="2">
    <source>
        <dbReference type="EMBL" id="SHO64586.1"/>
    </source>
</evidence>
<dbReference type="OrthoDB" id="927791at2"/>
<dbReference type="Gene3D" id="3.90.550.10">
    <property type="entry name" value="Spore Coat Polysaccharide Biosynthesis Protein SpsA, Chain A"/>
    <property type="match status" value="1"/>
</dbReference>
<keyword evidence="2" id="KW-0808">Transferase</keyword>
<dbReference type="PANTHER" id="PTHR43685">
    <property type="entry name" value="GLYCOSYLTRANSFERASE"/>
    <property type="match status" value="1"/>
</dbReference>
<protein>
    <submittedName>
        <fullName evidence="2">Glycosyltransferase involved in cell wall bisynthesis</fullName>
    </submittedName>
</protein>
<dbReference type="AlphaFoldDB" id="A0A1M7ZIT2"/>
<dbReference type="SUPFAM" id="SSF53448">
    <property type="entry name" value="Nucleotide-diphospho-sugar transferases"/>
    <property type="match status" value="1"/>
</dbReference>
<reference evidence="3" key="1">
    <citation type="submission" date="2016-12" db="EMBL/GenBank/DDBJ databases">
        <authorList>
            <person name="Varghese N."/>
            <person name="Submissions S."/>
        </authorList>
    </citation>
    <scope>NUCLEOTIDE SEQUENCE [LARGE SCALE GENOMIC DNA]</scope>
    <source>
        <strain evidence="3">DSM 25035</strain>
    </source>
</reference>
<evidence type="ECO:0000313" key="3">
    <source>
        <dbReference type="Proteomes" id="UP000184609"/>
    </source>
</evidence>
<keyword evidence="3" id="KW-1185">Reference proteome</keyword>
<feature type="domain" description="Glycosyltransferase 2-like" evidence="1">
    <location>
        <begin position="6"/>
        <end position="129"/>
    </location>
</feature>
<accession>A0A1M7ZIT2</accession>
<proteinExistence type="predicted"/>
<dbReference type="InterPro" id="IPR029044">
    <property type="entry name" value="Nucleotide-diphossugar_trans"/>
</dbReference>
<dbReference type="RefSeq" id="WP_073573141.1">
    <property type="nucleotide sequence ID" value="NZ_FRXN01000005.1"/>
</dbReference>
<dbReference type="InterPro" id="IPR050834">
    <property type="entry name" value="Glycosyltransf_2"/>
</dbReference>
<gene>
    <name evidence="2" type="ORF">SAMN04488108_3551</name>
</gene>
<dbReference type="Pfam" id="PF00535">
    <property type="entry name" value="Glycos_transf_2"/>
    <property type="match status" value="1"/>
</dbReference>
<dbReference type="EMBL" id="FRXN01000005">
    <property type="protein sequence ID" value="SHO64586.1"/>
    <property type="molecule type" value="Genomic_DNA"/>
</dbReference>
<sequence length="273" mass="31396">MDMKVSAIVPVFNAIETLERAVDSLLIQPEISEVILIDDGSRDGSLELCQKLAQKNSIICVFQHPNGENKGAPASRNLGLKKSNYPWIQFMDADDELLAGKIGSQLQKASPDVPFIVGKFDSEGKEIAIFKDVWAGLLATRLGNTSSNLWNSHWVQKVGGWDESLLNVQEYHLMFELLKINEDVKFSDPVLVHKFPQKNSITNSKNNLLKKRDTYFQFRNKVREFLKENGKYTFIRKHYYTVCTGKMLKYHRPDFKVPLNKFYFLVYNRLKLS</sequence>
<name>A0A1M7ZIT2_9BACT</name>
<dbReference type="Proteomes" id="UP000184609">
    <property type="component" value="Unassembled WGS sequence"/>
</dbReference>
<dbReference type="STRING" id="1073327.SAMN04488108_3551"/>
<evidence type="ECO:0000259" key="1">
    <source>
        <dbReference type="Pfam" id="PF00535"/>
    </source>
</evidence>